<dbReference type="KEGG" id="hir:HETIRDRAFT_309241"/>
<dbReference type="Pfam" id="PF13532">
    <property type="entry name" value="2OG-FeII_Oxy_2"/>
    <property type="match status" value="1"/>
</dbReference>
<dbReference type="GO" id="GO:0051213">
    <property type="term" value="F:dioxygenase activity"/>
    <property type="evidence" value="ECO:0007669"/>
    <property type="project" value="InterPro"/>
</dbReference>
<dbReference type="InterPro" id="IPR032854">
    <property type="entry name" value="ALKBH3"/>
</dbReference>
<name>W4KIQ7_HETIT</name>
<evidence type="ECO:0000313" key="3">
    <source>
        <dbReference type="Proteomes" id="UP000030671"/>
    </source>
</evidence>
<sequence length="365" mass="41354">MDVLRPPSSATSSIPRPAPLMLSNASMVADHTPCTLHPSILPPELACELFYTMLHEAQDWKRNQWWLFERLVESPHRTSFYARTAEGTDGLDRACLEAARFWYNGRETDPPKAFPSPMERACAIIERVVNAEMHKRKRFPLEWGGLPTNTNGEQIIWRANFAASNCYEGAKESVGPHSDRLTTLGPYPTIASLSLGTPRVFRLREVIPLDEIDKRAARTYNIPLPHNSLIIMHASTQERFKHSIPPQPALDRFHPAFPPPPVLPPLTSNPSNCRINITFRFYRPDFHPDSIPKCKCGVPMGLRPDMKKHQRGQGNGKDTAEARDHGEFKYWWMCTAHEQNDGKGCGLWKAMDVKLEGRGPFAKDL</sequence>
<dbReference type="PANTHER" id="PTHR31212:SF4">
    <property type="entry name" value="ALPHA-KETOGLUTARATE-DEPENDENT DIOXYGENASE ALKB HOMOLOG 3"/>
    <property type="match status" value="1"/>
</dbReference>
<evidence type="ECO:0000313" key="2">
    <source>
        <dbReference type="EMBL" id="ETW85738.1"/>
    </source>
</evidence>
<dbReference type="SUPFAM" id="SSF51197">
    <property type="entry name" value="Clavaminate synthase-like"/>
    <property type="match status" value="1"/>
</dbReference>
<reference evidence="2 3" key="1">
    <citation type="journal article" date="2012" name="New Phytol.">
        <title>Insight into trade-off between wood decay and parasitism from the genome of a fungal forest pathogen.</title>
        <authorList>
            <person name="Olson A."/>
            <person name="Aerts A."/>
            <person name="Asiegbu F."/>
            <person name="Belbahri L."/>
            <person name="Bouzid O."/>
            <person name="Broberg A."/>
            <person name="Canback B."/>
            <person name="Coutinho P.M."/>
            <person name="Cullen D."/>
            <person name="Dalman K."/>
            <person name="Deflorio G."/>
            <person name="van Diepen L.T."/>
            <person name="Dunand C."/>
            <person name="Duplessis S."/>
            <person name="Durling M."/>
            <person name="Gonthier P."/>
            <person name="Grimwood J."/>
            <person name="Fossdal C.G."/>
            <person name="Hansson D."/>
            <person name="Henrissat B."/>
            <person name="Hietala A."/>
            <person name="Himmelstrand K."/>
            <person name="Hoffmeister D."/>
            <person name="Hogberg N."/>
            <person name="James T.Y."/>
            <person name="Karlsson M."/>
            <person name="Kohler A."/>
            <person name="Kues U."/>
            <person name="Lee Y.H."/>
            <person name="Lin Y.C."/>
            <person name="Lind M."/>
            <person name="Lindquist E."/>
            <person name="Lombard V."/>
            <person name="Lucas S."/>
            <person name="Lunden K."/>
            <person name="Morin E."/>
            <person name="Murat C."/>
            <person name="Park J."/>
            <person name="Raffaello T."/>
            <person name="Rouze P."/>
            <person name="Salamov A."/>
            <person name="Schmutz J."/>
            <person name="Solheim H."/>
            <person name="Stahlberg J."/>
            <person name="Velez H."/>
            <person name="de Vries R.P."/>
            <person name="Wiebenga A."/>
            <person name="Woodward S."/>
            <person name="Yakovlev I."/>
            <person name="Garbelotto M."/>
            <person name="Martin F."/>
            <person name="Grigoriev I.V."/>
            <person name="Stenlid J."/>
        </authorList>
    </citation>
    <scope>NUCLEOTIDE SEQUENCE [LARGE SCALE GENOMIC DNA]</scope>
    <source>
        <strain evidence="2 3">TC 32-1</strain>
    </source>
</reference>
<organism evidence="2 3">
    <name type="scientific">Heterobasidion irregulare (strain TC 32-1)</name>
    <dbReference type="NCBI Taxonomy" id="747525"/>
    <lineage>
        <taxon>Eukaryota</taxon>
        <taxon>Fungi</taxon>
        <taxon>Dikarya</taxon>
        <taxon>Basidiomycota</taxon>
        <taxon>Agaricomycotina</taxon>
        <taxon>Agaricomycetes</taxon>
        <taxon>Russulales</taxon>
        <taxon>Bondarzewiaceae</taxon>
        <taxon>Heterobasidion</taxon>
        <taxon>Heterobasidion annosum species complex</taxon>
    </lineage>
</organism>
<dbReference type="PROSITE" id="PS51471">
    <property type="entry name" value="FE2OG_OXY"/>
    <property type="match status" value="1"/>
</dbReference>
<dbReference type="PANTHER" id="PTHR31212">
    <property type="entry name" value="ALPHA-KETOGLUTARATE-DEPENDENT DIOXYGENASE ALKB HOMOLOG 3"/>
    <property type="match status" value="1"/>
</dbReference>
<dbReference type="GeneID" id="20669659"/>
<proteinExistence type="predicted"/>
<gene>
    <name evidence="2" type="ORF">HETIRDRAFT_309241</name>
</gene>
<protein>
    <recommendedName>
        <fullName evidence="1">Fe2OG dioxygenase domain-containing protein</fullName>
    </recommendedName>
</protein>
<dbReference type="InterPro" id="IPR005123">
    <property type="entry name" value="Oxoglu/Fe-dep_dioxygenase_dom"/>
</dbReference>
<evidence type="ECO:0000259" key="1">
    <source>
        <dbReference type="PROSITE" id="PS51471"/>
    </source>
</evidence>
<dbReference type="Gene3D" id="2.60.120.590">
    <property type="entry name" value="Alpha-ketoglutarate-dependent dioxygenase AlkB-like"/>
    <property type="match status" value="1"/>
</dbReference>
<dbReference type="GO" id="GO:0006307">
    <property type="term" value="P:DNA alkylation repair"/>
    <property type="evidence" value="ECO:0007669"/>
    <property type="project" value="InterPro"/>
</dbReference>
<dbReference type="HOGENOM" id="CLU_026011_1_0_1"/>
<dbReference type="OrthoDB" id="545910at2759"/>
<dbReference type="STRING" id="747525.W4KIQ7"/>
<dbReference type="eggNOG" id="ENOG502QUQ4">
    <property type="taxonomic scope" value="Eukaryota"/>
</dbReference>
<dbReference type="InterPro" id="IPR027450">
    <property type="entry name" value="AlkB-like"/>
</dbReference>
<dbReference type="AlphaFoldDB" id="W4KIQ7"/>
<dbReference type="Proteomes" id="UP000030671">
    <property type="component" value="Unassembled WGS sequence"/>
</dbReference>
<accession>W4KIQ7</accession>
<feature type="domain" description="Fe2OG dioxygenase" evidence="1">
    <location>
        <begin position="158"/>
        <end position="283"/>
    </location>
</feature>
<dbReference type="InterPro" id="IPR037151">
    <property type="entry name" value="AlkB-like_sf"/>
</dbReference>
<dbReference type="InParanoid" id="W4KIQ7"/>
<keyword evidence="3" id="KW-1185">Reference proteome</keyword>
<dbReference type="EMBL" id="KI925455">
    <property type="protein sequence ID" value="ETW85738.1"/>
    <property type="molecule type" value="Genomic_DNA"/>
</dbReference>
<dbReference type="RefSeq" id="XP_009542568.1">
    <property type="nucleotide sequence ID" value="XM_009544273.1"/>
</dbReference>